<comment type="subcellular location">
    <subcellularLocation>
        <location evidence="1 7">Nucleus</location>
    </subcellularLocation>
</comment>
<reference evidence="8" key="1">
    <citation type="journal article" date="2013" name="Genome Biol. Evol.">
        <title>Punctuated emergences of genetic and phenotypic innovations in eumetazoan, bilaterian, euteleostome, and hominidae ancestors.</title>
        <authorList>
            <person name="Wenger Y."/>
            <person name="Galliot B."/>
        </authorList>
    </citation>
    <scope>NUCLEOTIDE SEQUENCE</scope>
    <source>
        <tissue evidence="8">Whole animals</tissue>
    </source>
</reference>
<protein>
    <recommendedName>
        <fullName evidence="7">Pre-mRNA-splicing factor SYF2</fullName>
    </recommendedName>
</protein>
<feature type="non-terminal residue" evidence="8">
    <location>
        <position position="1"/>
    </location>
</feature>
<sequence>NYYFRNIFIMISTDDCCIWPTIEDSDSSESECELKKQNTDDNNLCGITEDEINGDFPQLPQFQHCENSDSEDEILNKEDTKKKNPYLAHMSGVKKYENRLRELHLKRNEARKLNHQEVAAEDQQKKLPKNFEARRKRAEWELNDKAARQSALENGENYDEIKLLEETADDIDRFERKKRKKNNQDPGFIDYATSQLRQYDRLTKQMKPNLETYQQTKKKMGDSIFPGAHNLMYGGKNRPSEEAIDRMVGDLEQQIAKRSKYHRRRQHHEDADVDYINEKNMKFNQKAERYYGQYTREIKDNLERGTAI</sequence>
<dbReference type="EMBL" id="HAAD01005343">
    <property type="protein sequence ID" value="CDG71575.1"/>
    <property type="molecule type" value="mRNA"/>
</dbReference>
<proteinExistence type="evidence at transcript level"/>
<dbReference type="OrthoDB" id="199717at2759"/>
<comment type="similarity">
    <text evidence="2 7">Belongs to the SYF2 family.</text>
</comment>
<comment type="function">
    <text evidence="7">Involved in pre-mRNA splicing.</text>
</comment>
<comment type="subunit">
    <text evidence="7">May be part of a spliceosome complex.</text>
</comment>
<evidence type="ECO:0000256" key="6">
    <source>
        <dbReference type="ARBA" id="ARBA00023242"/>
    </source>
</evidence>
<gene>
    <name evidence="8" type="primary">SYF2</name>
</gene>
<evidence type="ECO:0000313" key="8">
    <source>
        <dbReference type="EMBL" id="CDG71575.1"/>
    </source>
</evidence>
<organism evidence="8">
    <name type="scientific">Hydra vulgaris</name>
    <name type="common">Hydra</name>
    <name type="synonym">Hydra attenuata</name>
    <dbReference type="NCBI Taxonomy" id="6087"/>
    <lineage>
        <taxon>Eukaryota</taxon>
        <taxon>Metazoa</taxon>
        <taxon>Cnidaria</taxon>
        <taxon>Hydrozoa</taxon>
        <taxon>Hydroidolina</taxon>
        <taxon>Anthoathecata</taxon>
        <taxon>Aplanulata</taxon>
        <taxon>Hydridae</taxon>
        <taxon>Hydra</taxon>
    </lineage>
</organism>
<accession>T2MI32</accession>
<dbReference type="GO" id="GO:0071013">
    <property type="term" value="C:catalytic step 2 spliceosome"/>
    <property type="evidence" value="ECO:0007669"/>
    <property type="project" value="TreeGrafter"/>
</dbReference>
<evidence type="ECO:0000256" key="1">
    <source>
        <dbReference type="ARBA" id="ARBA00004123"/>
    </source>
</evidence>
<dbReference type="Pfam" id="PF08231">
    <property type="entry name" value="SYF2"/>
    <property type="match status" value="1"/>
</dbReference>
<keyword evidence="5 7" id="KW-0508">mRNA splicing</keyword>
<keyword evidence="3 7" id="KW-0507">mRNA processing</keyword>
<dbReference type="AlphaFoldDB" id="T2MI32"/>
<evidence type="ECO:0000256" key="5">
    <source>
        <dbReference type="ARBA" id="ARBA00023187"/>
    </source>
</evidence>
<dbReference type="GO" id="GO:0000398">
    <property type="term" value="P:mRNA splicing, via spliceosome"/>
    <property type="evidence" value="ECO:0007669"/>
    <property type="project" value="UniProtKB-UniRule"/>
</dbReference>
<evidence type="ECO:0000256" key="2">
    <source>
        <dbReference type="ARBA" id="ARBA00010028"/>
    </source>
</evidence>
<keyword evidence="4 7" id="KW-0747">Spliceosome</keyword>
<dbReference type="PANTHER" id="PTHR13264">
    <property type="entry name" value="GCIP-INTERACTING PROTEIN P29"/>
    <property type="match status" value="1"/>
</dbReference>
<evidence type="ECO:0000256" key="3">
    <source>
        <dbReference type="ARBA" id="ARBA00022664"/>
    </source>
</evidence>
<dbReference type="PANTHER" id="PTHR13264:SF5">
    <property type="entry name" value="PRE-MRNA-SPLICING FACTOR SYF2"/>
    <property type="match status" value="1"/>
</dbReference>
<dbReference type="GO" id="GO:0000974">
    <property type="term" value="C:Prp19 complex"/>
    <property type="evidence" value="ECO:0007669"/>
    <property type="project" value="TreeGrafter"/>
</dbReference>
<keyword evidence="6 7" id="KW-0539">Nucleus</keyword>
<evidence type="ECO:0000256" key="7">
    <source>
        <dbReference type="RuleBase" id="RU367148"/>
    </source>
</evidence>
<evidence type="ECO:0000256" key="4">
    <source>
        <dbReference type="ARBA" id="ARBA00022728"/>
    </source>
</evidence>
<name>T2MI32_HYDVU</name>
<dbReference type="GO" id="GO:0071014">
    <property type="term" value="C:post-mRNA release spliceosomal complex"/>
    <property type="evidence" value="ECO:0007669"/>
    <property type="project" value="TreeGrafter"/>
</dbReference>
<dbReference type="InterPro" id="IPR013260">
    <property type="entry name" value="mRNA_splic_SYF2"/>
</dbReference>